<dbReference type="Proteomes" id="UP001222325">
    <property type="component" value="Unassembled WGS sequence"/>
</dbReference>
<evidence type="ECO:0000313" key="2">
    <source>
        <dbReference type="EMBL" id="KAJ7088858.1"/>
    </source>
</evidence>
<name>A0AAD6XR32_9AGAR</name>
<dbReference type="EMBL" id="JARJCN010000025">
    <property type="protein sequence ID" value="KAJ7088858.1"/>
    <property type="molecule type" value="Genomic_DNA"/>
</dbReference>
<reference evidence="2" key="1">
    <citation type="submission" date="2023-03" db="EMBL/GenBank/DDBJ databases">
        <title>Massive genome expansion in bonnet fungi (Mycena s.s.) driven by repeated elements and novel gene families across ecological guilds.</title>
        <authorList>
            <consortium name="Lawrence Berkeley National Laboratory"/>
            <person name="Harder C.B."/>
            <person name="Miyauchi S."/>
            <person name="Viragh M."/>
            <person name="Kuo A."/>
            <person name="Thoen E."/>
            <person name="Andreopoulos B."/>
            <person name="Lu D."/>
            <person name="Skrede I."/>
            <person name="Drula E."/>
            <person name="Henrissat B."/>
            <person name="Morin E."/>
            <person name="Kohler A."/>
            <person name="Barry K."/>
            <person name="LaButti K."/>
            <person name="Morin E."/>
            <person name="Salamov A."/>
            <person name="Lipzen A."/>
            <person name="Mereny Z."/>
            <person name="Hegedus B."/>
            <person name="Baldrian P."/>
            <person name="Stursova M."/>
            <person name="Weitz H."/>
            <person name="Taylor A."/>
            <person name="Grigoriev I.V."/>
            <person name="Nagy L.G."/>
            <person name="Martin F."/>
            <person name="Kauserud H."/>
        </authorList>
    </citation>
    <scope>NUCLEOTIDE SEQUENCE</scope>
    <source>
        <strain evidence="2">CBHHK173m</strain>
    </source>
</reference>
<organism evidence="2 3">
    <name type="scientific">Mycena belliarum</name>
    <dbReference type="NCBI Taxonomy" id="1033014"/>
    <lineage>
        <taxon>Eukaryota</taxon>
        <taxon>Fungi</taxon>
        <taxon>Dikarya</taxon>
        <taxon>Basidiomycota</taxon>
        <taxon>Agaricomycotina</taxon>
        <taxon>Agaricomycetes</taxon>
        <taxon>Agaricomycetidae</taxon>
        <taxon>Agaricales</taxon>
        <taxon>Marasmiineae</taxon>
        <taxon>Mycenaceae</taxon>
        <taxon>Mycena</taxon>
    </lineage>
</organism>
<keyword evidence="3" id="KW-1185">Reference proteome</keyword>
<protein>
    <submittedName>
        <fullName evidence="2">Uncharacterized protein</fullName>
    </submittedName>
</protein>
<evidence type="ECO:0000256" key="1">
    <source>
        <dbReference type="SAM" id="MobiDB-lite"/>
    </source>
</evidence>
<gene>
    <name evidence="2" type="ORF">B0H15DRAFT_949488</name>
</gene>
<dbReference type="AlphaFoldDB" id="A0AAD6XR32"/>
<proteinExistence type="predicted"/>
<comment type="caution">
    <text evidence="2">The sequence shown here is derived from an EMBL/GenBank/DDBJ whole genome shotgun (WGS) entry which is preliminary data.</text>
</comment>
<sequence>MRPRTPSATYTASPVRLDTVVAASKSVSLLCEGLGSRGRSPLCAASSFPADAGAWRARTRRAGSACPACTVTARPVPAEHPPLPLCLCKLSPHPHAPACLRRAVSPRARLSDRTSERLQRLRKRGVVQRDEACRVVHDARVARVVLGWTRHLGETRILPCGDAVQRGTRRRSGSGTSERLQRESTRAPWLGRARRVPAPSSHTVPARYVGPAAERLELLAHLLNATAMPGHAALVQTYLRVMLVLYILHSWHPGAQAVVDDAWATPVL</sequence>
<feature type="region of interest" description="Disordered" evidence="1">
    <location>
        <begin position="164"/>
        <end position="186"/>
    </location>
</feature>
<accession>A0AAD6XR32</accession>
<evidence type="ECO:0000313" key="3">
    <source>
        <dbReference type="Proteomes" id="UP001222325"/>
    </source>
</evidence>